<comment type="function">
    <text evidence="7">Catalyzes the NADPH-dependent reduction of L-glutamate 5-phosphate into L-glutamate 5-semialdehyde and phosphate. The product spontaneously undergoes cyclization to form 1-pyrroline-5-carboxylate.</text>
</comment>
<dbReference type="HAMAP" id="MF_00412">
    <property type="entry name" value="ProA"/>
    <property type="match status" value="1"/>
</dbReference>
<keyword evidence="5 7" id="KW-0560">Oxidoreductase</keyword>
<comment type="pathway">
    <text evidence="1 7">Amino-acid biosynthesis; L-proline biosynthesis; L-glutamate 5-semialdehyde from L-glutamate: step 2/2.</text>
</comment>
<gene>
    <name evidence="7" type="primary">proA</name>
    <name evidence="9" type="ORF">COV74_08905</name>
</gene>
<feature type="domain" description="Aldehyde dehydrogenase" evidence="8">
    <location>
        <begin position="319"/>
        <end position="378"/>
    </location>
</feature>
<comment type="similarity">
    <text evidence="7">Belongs to the gamma-glutamyl phosphate reductase family.</text>
</comment>
<dbReference type="FunFam" id="3.40.309.10:FF:000006">
    <property type="entry name" value="Gamma-glutamyl phosphate reductase"/>
    <property type="match status" value="1"/>
</dbReference>
<dbReference type="PIRSF" id="PIRSF000151">
    <property type="entry name" value="GPR"/>
    <property type="match status" value="1"/>
</dbReference>
<dbReference type="NCBIfam" id="NF001221">
    <property type="entry name" value="PRK00197.1"/>
    <property type="match status" value="1"/>
</dbReference>
<evidence type="ECO:0000313" key="10">
    <source>
        <dbReference type="Proteomes" id="UP000230859"/>
    </source>
</evidence>
<dbReference type="EC" id="1.2.1.41" evidence="7"/>
<dbReference type="PANTHER" id="PTHR11063">
    <property type="entry name" value="GLUTAMATE SEMIALDEHYDE DEHYDROGENASE"/>
    <property type="match status" value="1"/>
</dbReference>
<evidence type="ECO:0000256" key="4">
    <source>
        <dbReference type="ARBA" id="ARBA00022857"/>
    </source>
</evidence>
<comment type="caution">
    <text evidence="9">The sequence shown here is derived from an EMBL/GenBank/DDBJ whole genome shotgun (WGS) entry which is preliminary data.</text>
</comment>
<organism evidence="9 10">
    <name type="scientific">Candidatus Abzuiibacterium crystallinum</name>
    <dbReference type="NCBI Taxonomy" id="1974748"/>
    <lineage>
        <taxon>Bacteria</taxon>
        <taxon>Pseudomonadati</taxon>
        <taxon>Candidatus Omnitrophota</taxon>
        <taxon>Candidatus Abzuiibacterium</taxon>
    </lineage>
</organism>
<accession>A0A2H0LLX6</accession>
<comment type="catalytic activity">
    <reaction evidence="6 7">
        <text>L-glutamate 5-semialdehyde + phosphate + NADP(+) = L-glutamyl 5-phosphate + NADPH + H(+)</text>
        <dbReference type="Rhea" id="RHEA:19541"/>
        <dbReference type="ChEBI" id="CHEBI:15378"/>
        <dbReference type="ChEBI" id="CHEBI:43474"/>
        <dbReference type="ChEBI" id="CHEBI:57783"/>
        <dbReference type="ChEBI" id="CHEBI:58066"/>
        <dbReference type="ChEBI" id="CHEBI:58274"/>
        <dbReference type="ChEBI" id="CHEBI:58349"/>
        <dbReference type="EC" id="1.2.1.41"/>
    </reaction>
</comment>
<evidence type="ECO:0000256" key="3">
    <source>
        <dbReference type="ARBA" id="ARBA00022650"/>
    </source>
</evidence>
<dbReference type="CDD" id="cd07079">
    <property type="entry name" value="ALDH_F18-19_ProA-GPR"/>
    <property type="match status" value="1"/>
</dbReference>
<dbReference type="Pfam" id="PF00171">
    <property type="entry name" value="Aldedh"/>
    <property type="match status" value="2"/>
</dbReference>
<comment type="subcellular location">
    <subcellularLocation>
        <location evidence="7">Cytoplasm</location>
    </subcellularLocation>
</comment>
<dbReference type="PROSITE" id="PS01223">
    <property type="entry name" value="PROA"/>
    <property type="match status" value="1"/>
</dbReference>
<dbReference type="Gene3D" id="3.40.309.10">
    <property type="entry name" value="Aldehyde Dehydrogenase, Chain A, domain 2"/>
    <property type="match status" value="1"/>
</dbReference>
<keyword evidence="3 7" id="KW-0641">Proline biosynthesis</keyword>
<protein>
    <recommendedName>
        <fullName evidence="7">Gamma-glutamyl phosphate reductase</fullName>
        <shortName evidence="7">GPR</shortName>
        <ecNumber evidence="7">1.2.1.41</ecNumber>
    </recommendedName>
    <alternativeName>
        <fullName evidence="7">Glutamate-5-semialdehyde dehydrogenase</fullName>
    </alternativeName>
    <alternativeName>
        <fullName evidence="7">Glutamyl-gamma-semialdehyde dehydrogenase</fullName>
        <shortName evidence="7">GSA dehydrogenase</shortName>
    </alternativeName>
</protein>
<dbReference type="GO" id="GO:0050661">
    <property type="term" value="F:NADP binding"/>
    <property type="evidence" value="ECO:0007669"/>
    <property type="project" value="InterPro"/>
</dbReference>
<evidence type="ECO:0000256" key="2">
    <source>
        <dbReference type="ARBA" id="ARBA00022605"/>
    </source>
</evidence>
<sequence>MTLLRTQMKQLAEAAHQSSFSLAQLDAKVKSKILREAAGSLKKNWKKIVNANMKDLRYADQAGLGSAMKDRLRLDKERVVKMADAAAEVAQLPDPIGRILAKWKRPNGIEISKVTVPLGVILIIYESRPNVTSECASLCFKSGNTVILRGGKEAFHSNRAIAAIYRQILKKHHLPQEAVTFIQTTDRSAIDNLLQMDRDINLVIPRGGEALIRRVAELSRIPVIKHYKGVCHVYIDREADLKKAFKIALNAKCQRVSVCNAMETLLVHQKAAPRFLPLFGEMLRAHHCEIRGDRLTRRFIPYAKQAKEADWYTEYLDDILSIRVVKDAAEAIRHINHYGSSHTDAIVTENKKTAKQFADQVDSSSVMINVSTRFSDGNEYGFGAEIGISTDKIHARGPMGLDGLTSYKYLVKGNGQIRQ</sequence>
<dbReference type="InterPro" id="IPR020593">
    <property type="entry name" value="G-glutamylP_reductase_CS"/>
</dbReference>
<dbReference type="EMBL" id="PCVY01000066">
    <property type="protein sequence ID" value="PIQ85422.1"/>
    <property type="molecule type" value="Genomic_DNA"/>
</dbReference>
<dbReference type="Proteomes" id="UP000230859">
    <property type="component" value="Unassembled WGS sequence"/>
</dbReference>
<dbReference type="Gene3D" id="3.40.605.10">
    <property type="entry name" value="Aldehyde Dehydrogenase, Chain A, domain 1"/>
    <property type="match status" value="1"/>
</dbReference>
<evidence type="ECO:0000259" key="8">
    <source>
        <dbReference type="Pfam" id="PF00171"/>
    </source>
</evidence>
<dbReference type="InterPro" id="IPR016163">
    <property type="entry name" value="Ald_DH_C"/>
</dbReference>
<feature type="domain" description="Aldehyde dehydrogenase" evidence="8">
    <location>
        <begin position="6"/>
        <end position="283"/>
    </location>
</feature>
<evidence type="ECO:0000256" key="5">
    <source>
        <dbReference type="ARBA" id="ARBA00023002"/>
    </source>
</evidence>
<dbReference type="SUPFAM" id="SSF53720">
    <property type="entry name" value="ALDH-like"/>
    <property type="match status" value="1"/>
</dbReference>
<dbReference type="InterPro" id="IPR012134">
    <property type="entry name" value="Glu-5-SA_DH"/>
</dbReference>
<proteinExistence type="inferred from homology"/>
<dbReference type="InterPro" id="IPR015590">
    <property type="entry name" value="Aldehyde_DH_dom"/>
</dbReference>
<dbReference type="UniPathway" id="UPA00098">
    <property type="reaction ID" value="UER00360"/>
</dbReference>
<evidence type="ECO:0000256" key="1">
    <source>
        <dbReference type="ARBA" id="ARBA00004985"/>
    </source>
</evidence>
<dbReference type="PANTHER" id="PTHR11063:SF8">
    <property type="entry name" value="DELTA-1-PYRROLINE-5-CARBOXYLATE SYNTHASE"/>
    <property type="match status" value="1"/>
</dbReference>
<reference evidence="9 10" key="1">
    <citation type="submission" date="2017-09" db="EMBL/GenBank/DDBJ databases">
        <title>Depth-based differentiation of microbial function through sediment-hosted aquifers and enrichment of novel symbionts in the deep terrestrial subsurface.</title>
        <authorList>
            <person name="Probst A.J."/>
            <person name="Ladd B."/>
            <person name="Jarett J.K."/>
            <person name="Geller-Mcgrath D.E."/>
            <person name="Sieber C.M."/>
            <person name="Emerson J.B."/>
            <person name="Anantharaman K."/>
            <person name="Thomas B.C."/>
            <person name="Malmstrom R."/>
            <person name="Stieglmeier M."/>
            <person name="Klingl A."/>
            <person name="Woyke T."/>
            <person name="Ryan C.M."/>
            <person name="Banfield J.F."/>
        </authorList>
    </citation>
    <scope>NUCLEOTIDE SEQUENCE [LARGE SCALE GENOMIC DNA]</scope>
    <source>
        <strain evidence="9">CG11_big_fil_rev_8_21_14_0_20_45_26</strain>
    </source>
</reference>
<keyword evidence="7" id="KW-0963">Cytoplasm</keyword>
<evidence type="ECO:0000256" key="7">
    <source>
        <dbReference type="HAMAP-Rule" id="MF_00412"/>
    </source>
</evidence>
<dbReference type="GO" id="GO:0055129">
    <property type="term" value="P:L-proline biosynthetic process"/>
    <property type="evidence" value="ECO:0007669"/>
    <property type="project" value="UniProtKB-UniRule"/>
</dbReference>
<name>A0A2H0LLX6_9BACT</name>
<dbReference type="GO" id="GO:0004350">
    <property type="term" value="F:glutamate-5-semialdehyde dehydrogenase activity"/>
    <property type="evidence" value="ECO:0007669"/>
    <property type="project" value="UniProtKB-UniRule"/>
</dbReference>
<keyword evidence="2 7" id="KW-0028">Amino-acid biosynthesis</keyword>
<dbReference type="AlphaFoldDB" id="A0A2H0LLX6"/>
<dbReference type="InterPro" id="IPR016162">
    <property type="entry name" value="Ald_DH_N"/>
</dbReference>
<dbReference type="InterPro" id="IPR000965">
    <property type="entry name" value="GPR_dom"/>
</dbReference>
<keyword evidence="4 7" id="KW-0521">NADP</keyword>
<evidence type="ECO:0000256" key="6">
    <source>
        <dbReference type="ARBA" id="ARBA00049024"/>
    </source>
</evidence>
<dbReference type="NCBIfam" id="TIGR00407">
    <property type="entry name" value="proA"/>
    <property type="match status" value="1"/>
</dbReference>
<dbReference type="GO" id="GO:0005737">
    <property type="term" value="C:cytoplasm"/>
    <property type="evidence" value="ECO:0007669"/>
    <property type="project" value="UniProtKB-SubCell"/>
</dbReference>
<evidence type="ECO:0000313" key="9">
    <source>
        <dbReference type="EMBL" id="PIQ85422.1"/>
    </source>
</evidence>
<dbReference type="InterPro" id="IPR016161">
    <property type="entry name" value="Ald_DH/histidinol_DH"/>
</dbReference>